<accession>A0A223D4A8</accession>
<dbReference type="InterPro" id="IPR040170">
    <property type="entry name" value="Cytosol_ACT"/>
</dbReference>
<dbReference type="Gene3D" id="3.10.129.10">
    <property type="entry name" value="Hotdog Thioesterase"/>
    <property type="match status" value="1"/>
</dbReference>
<dbReference type="OrthoDB" id="9791628at2"/>
<comment type="similarity">
    <text evidence="1">Belongs to the acyl coenzyme A hydrolase family.</text>
</comment>
<dbReference type="CDD" id="cd03442">
    <property type="entry name" value="BFIT_BACH"/>
    <property type="match status" value="1"/>
</dbReference>
<evidence type="ECO:0000313" key="6">
    <source>
        <dbReference type="Proteomes" id="UP000214688"/>
    </source>
</evidence>
<evidence type="ECO:0000256" key="3">
    <source>
        <dbReference type="PROSITE-ProRule" id="PRU01106"/>
    </source>
</evidence>
<dbReference type="InterPro" id="IPR006683">
    <property type="entry name" value="Thioestr_dom"/>
</dbReference>
<organism evidence="5 6">
    <name type="scientific">Tumebacillus algifaecis</name>
    <dbReference type="NCBI Taxonomy" id="1214604"/>
    <lineage>
        <taxon>Bacteria</taxon>
        <taxon>Bacillati</taxon>
        <taxon>Bacillota</taxon>
        <taxon>Bacilli</taxon>
        <taxon>Bacillales</taxon>
        <taxon>Alicyclobacillaceae</taxon>
        <taxon>Tumebacillus</taxon>
    </lineage>
</organism>
<dbReference type="PANTHER" id="PTHR11049">
    <property type="entry name" value="ACYL COENZYME A THIOESTER HYDROLASE"/>
    <property type="match status" value="1"/>
</dbReference>
<dbReference type="RefSeq" id="WP_094237681.1">
    <property type="nucleotide sequence ID" value="NZ_CP022657.1"/>
</dbReference>
<sequence>MTQFSKPSSESRTSMTDLVFPPDTNHHKTIFGGKVMAYVDKIACIAAMRHSRKPVVTVGSDNFDFLAPIKTGEAINLEAYVTWVHKTSMEVYVKVESENLLTGERQLTARAYLTFIALDEEGKPTAVPQVVPQSAEERRQYELAEGRYAVRMERRKKMAQEQL</sequence>
<gene>
    <name evidence="5" type="ORF">CIG75_16770</name>
</gene>
<proteinExistence type="inferred from homology"/>
<evidence type="ECO:0000256" key="1">
    <source>
        <dbReference type="ARBA" id="ARBA00010458"/>
    </source>
</evidence>
<dbReference type="Pfam" id="PF03061">
    <property type="entry name" value="4HBT"/>
    <property type="match status" value="1"/>
</dbReference>
<dbReference type="GO" id="GO:0005829">
    <property type="term" value="C:cytosol"/>
    <property type="evidence" value="ECO:0007669"/>
    <property type="project" value="TreeGrafter"/>
</dbReference>
<keyword evidence="2 3" id="KW-0378">Hydrolase</keyword>
<dbReference type="GO" id="GO:0006637">
    <property type="term" value="P:acyl-CoA metabolic process"/>
    <property type="evidence" value="ECO:0007669"/>
    <property type="project" value="TreeGrafter"/>
</dbReference>
<keyword evidence="6" id="KW-1185">Reference proteome</keyword>
<evidence type="ECO:0000313" key="5">
    <source>
        <dbReference type="EMBL" id="ASS76448.1"/>
    </source>
</evidence>
<feature type="domain" description="HotDog ACOT-type" evidence="4">
    <location>
        <begin position="9"/>
        <end position="121"/>
    </location>
</feature>
<dbReference type="InterPro" id="IPR029069">
    <property type="entry name" value="HotDog_dom_sf"/>
</dbReference>
<dbReference type="GO" id="GO:0009062">
    <property type="term" value="P:fatty acid catabolic process"/>
    <property type="evidence" value="ECO:0007669"/>
    <property type="project" value="TreeGrafter"/>
</dbReference>
<dbReference type="InterPro" id="IPR033120">
    <property type="entry name" value="HOTDOG_ACOT"/>
</dbReference>
<evidence type="ECO:0000259" key="4">
    <source>
        <dbReference type="PROSITE" id="PS51770"/>
    </source>
</evidence>
<dbReference type="GO" id="GO:0052816">
    <property type="term" value="F:long-chain fatty acyl-CoA hydrolase activity"/>
    <property type="evidence" value="ECO:0007669"/>
    <property type="project" value="TreeGrafter"/>
</dbReference>
<name>A0A223D4A8_9BACL</name>
<dbReference type="AlphaFoldDB" id="A0A223D4A8"/>
<dbReference type="Proteomes" id="UP000214688">
    <property type="component" value="Chromosome"/>
</dbReference>
<dbReference type="PANTHER" id="PTHR11049:SF24">
    <property type="entry name" value="CYTOSOLIC ACYL COENZYME A THIOESTER HYDROLASE"/>
    <property type="match status" value="1"/>
</dbReference>
<dbReference type="SUPFAM" id="SSF54637">
    <property type="entry name" value="Thioesterase/thiol ester dehydrase-isomerase"/>
    <property type="match status" value="1"/>
</dbReference>
<protein>
    <submittedName>
        <fullName evidence="5">Acyl-CoA thioesterase</fullName>
    </submittedName>
</protein>
<reference evidence="5 6" key="1">
    <citation type="journal article" date="2015" name="Int. J. Syst. Evol. Microbiol.">
        <title>Tumebacillus algifaecis sp. nov., isolated from decomposing algal scum.</title>
        <authorList>
            <person name="Wu Y.F."/>
            <person name="Zhang B."/>
            <person name="Xing P."/>
            <person name="Wu Q.L."/>
            <person name="Liu S.J."/>
        </authorList>
    </citation>
    <scope>NUCLEOTIDE SEQUENCE [LARGE SCALE GENOMIC DNA]</scope>
    <source>
        <strain evidence="5 6">THMBR28</strain>
    </source>
</reference>
<evidence type="ECO:0000256" key="2">
    <source>
        <dbReference type="ARBA" id="ARBA00022801"/>
    </source>
</evidence>
<dbReference type="KEGG" id="tab:CIG75_16770"/>
<dbReference type="PROSITE" id="PS51770">
    <property type="entry name" value="HOTDOG_ACOT"/>
    <property type="match status" value="1"/>
</dbReference>
<dbReference type="EMBL" id="CP022657">
    <property type="protein sequence ID" value="ASS76448.1"/>
    <property type="molecule type" value="Genomic_DNA"/>
</dbReference>